<evidence type="ECO:0000313" key="3">
    <source>
        <dbReference type="Proteomes" id="UP001519460"/>
    </source>
</evidence>
<evidence type="ECO:0000256" key="1">
    <source>
        <dbReference type="SAM" id="MobiDB-lite"/>
    </source>
</evidence>
<proteinExistence type="predicted"/>
<dbReference type="EMBL" id="JACVVK020000333">
    <property type="protein sequence ID" value="KAK7478114.1"/>
    <property type="molecule type" value="Genomic_DNA"/>
</dbReference>
<sequence length="105" mass="11937">MQIFHPVTRTREQHARPATERQSRSSCAQAQISLPGSKGPARRDRPSRVVSRFTHAHSYLGCRYVNFKGYHPERLCRGVSLSLVVWFHMPGPVEIVALFADGDYD</sequence>
<keyword evidence="3" id="KW-1185">Reference proteome</keyword>
<organism evidence="2 3">
    <name type="scientific">Batillaria attramentaria</name>
    <dbReference type="NCBI Taxonomy" id="370345"/>
    <lineage>
        <taxon>Eukaryota</taxon>
        <taxon>Metazoa</taxon>
        <taxon>Spiralia</taxon>
        <taxon>Lophotrochozoa</taxon>
        <taxon>Mollusca</taxon>
        <taxon>Gastropoda</taxon>
        <taxon>Caenogastropoda</taxon>
        <taxon>Sorbeoconcha</taxon>
        <taxon>Cerithioidea</taxon>
        <taxon>Batillariidae</taxon>
        <taxon>Batillaria</taxon>
    </lineage>
</organism>
<feature type="compositionally biased region" description="Basic and acidic residues" evidence="1">
    <location>
        <begin position="9"/>
        <end position="23"/>
    </location>
</feature>
<comment type="caution">
    <text evidence="2">The sequence shown here is derived from an EMBL/GenBank/DDBJ whole genome shotgun (WGS) entry which is preliminary data.</text>
</comment>
<gene>
    <name evidence="2" type="ORF">BaRGS_00030649</name>
</gene>
<feature type="region of interest" description="Disordered" evidence="1">
    <location>
        <begin position="1"/>
        <end position="46"/>
    </location>
</feature>
<feature type="compositionally biased region" description="Polar residues" evidence="1">
    <location>
        <begin position="24"/>
        <end position="34"/>
    </location>
</feature>
<dbReference type="Proteomes" id="UP001519460">
    <property type="component" value="Unassembled WGS sequence"/>
</dbReference>
<evidence type="ECO:0000313" key="2">
    <source>
        <dbReference type="EMBL" id="KAK7478114.1"/>
    </source>
</evidence>
<dbReference type="AlphaFoldDB" id="A0ABD0JSW9"/>
<accession>A0ABD0JSW9</accession>
<protein>
    <submittedName>
        <fullName evidence="2">Uncharacterized protein</fullName>
    </submittedName>
</protein>
<reference evidence="2 3" key="1">
    <citation type="journal article" date="2023" name="Sci. Data">
        <title>Genome assembly of the Korean intertidal mud-creeper Batillaria attramentaria.</title>
        <authorList>
            <person name="Patra A.K."/>
            <person name="Ho P.T."/>
            <person name="Jun S."/>
            <person name="Lee S.J."/>
            <person name="Kim Y."/>
            <person name="Won Y.J."/>
        </authorList>
    </citation>
    <scope>NUCLEOTIDE SEQUENCE [LARGE SCALE GENOMIC DNA]</scope>
    <source>
        <strain evidence="2">Wonlab-2016</strain>
    </source>
</reference>
<name>A0ABD0JSW9_9CAEN</name>